<evidence type="ECO:0000313" key="1">
    <source>
        <dbReference type="EMBL" id="MDO3695966.1"/>
    </source>
</evidence>
<keyword evidence="2" id="KW-1185">Reference proteome</keyword>
<reference evidence="1" key="1">
    <citation type="submission" date="2023-07" db="EMBL/GenBank/DDBJ databases">
        <title>Wenyingzhuangia sp. chi5 genome sequencing and assembly.</title>
        <authorList>
            <person name="Park S."/>
        </authorList>
    </citation>
    <scope>NUCLEOTIDE SEQUENCE</scope>
    <source>
        <strain evidence="1">Chi5</strain>
    </source>
</reference>
<dbReference type="Proteomes" id="UP001168642">
    <property type="component" value="Unassembled WGS sequence"/>
</dbReference>
<gene>
    <name evidence="1" type="ORF">QVZ41_14030</name>
</gene>
<name>A0ABT8VVH6_9FLAO</name>
<accession>A0ABT8VVH6</accession>
<organism evidence="1 2">
    <name type="scientific">Wenyingzhuangia gilva</name>
    <dbReference type="NCBI Taxonomy" id="3057677"/>
    <lineage>
        <taxon>Bacteria</taxon>
        <taxon>Pseudomonadati</taxon>
        <taxon>Bacteroidota</taxon>
        <taxon>Flavobacteriia</taxon>
        <taxon>Flavobacteriales</taxon>
        <taxon>Flavobacteriaceae</taxon>
        <taxon>Wenyingzhuangia</taxon>
    </lineage>
</organism>
<dbReference type="EMBL" id="JAUMIT010000013">
    <property type="protein sequence ID" value="MDO3695966.1"/>
    <property type="molecule type" value="Genomic_DNA"/>
</dbReference>
<comment type="caution">
    <text evidence="1">The sequence shown here is derived from an EMBL/GenBank/DDBJ whole genome shotgun (WGS) entry which is preliminary data.</text>
</comment>
<dbReference type="RefSeq" id="WP_302885273.1">
    <property type="nucleotide sequence ID" value="NZ_JAUMIT010000013.1"/>
</dbReference>
<evidence type="ECO:0000313" key="2">
    <source>
        <dbReference type="Proteomes" id="UP001168642"/>
    </source>
</evidence>
<proteinExistence type="predicted"/>
<sequence length="74" mass="8643">MNIEEKLFKLNSFKQRIKPILKYNDQKEILISSFGSILNSKDGNSCSFSFNKDCSFNEDVKKSILKEFHSVYDL</sequence>
<protein>
    <submittedName>
        <fullName evidence="1">Uncharacterized protein</fullName>
    </submittedName>
</protein>